<feature type="domain" description="Bms1-type G" evidence="6">
    <location>
        <begin position="66"/>
        <end position="245"/>
    </location>
</feature>
<dbReference type="GO" id="GO:0005525">
    <property type="term" value="F:GTP binding"/>
    <property type="evidence" value="ECO:0007669"/>
    <property type="project" value="TreeGrafter"/>
</dbReference>
<dbReference type="GO" id="GO:0034511">
    <property type="term" value="F:U3 snoRNA binding"/>
    <property type="evidence" value="ECO:0007669"/>
    <property type="project" value="TreeGrafter"/>
</dbReference>
<accession>A0A7S1B006</accession>
<dbReference type="InterPro" id="IPR012948">
    <property type="entry name" value="AARP2CN"/>
</dbReference>
<dbReference type="Pfam" id="PF04950">
    <property type="entry name" value="RIBIOP_C"/>
    <property type="match status" value="1"/>
</dbReference>
<dbReference type="InterPro" id="IPR007034">
    <property type="entry name" value="BMS1_TSR1_C"/>
</dbReference>
<dbReference type="InterPro" id="IPR030387">
    <property type="entry name" value="G_Bms1/Tsr1_dom"/>
</dbReference>
<evidence type="ECO:0000256" key="1">
    <source>
        <dbReference type="ARBA" id="ARBA00004604"/>
    </source>
</evidence>
<gene>
    <name evidence="7" type="ORF">NSCI0253_LOCUS44185</name>
</gene>
<dbReference type="SMART" id="SM00785">
    <property type="entry name" value="AARP2CN"/>
    <property type="match status" value="1"/>
</dbReference>
<feature type="region of interest" description="Disordered" evidence="5">
    <location>
        <begin position="359"/>
        <end position="416"/>
    </location>
</feature>
<dbReference type="GO" id="GO:0030688">
    <property type="term" value="C:preribosome, small subunit precursor"/>
    <property type="evidence" value="ECO:0007669"/>
    <property type="project" value="TreeGrafter"/>
</dbReference>
<feature type="region of interest" description="Disordered" evidence="5">
    <location>
        <begin position="307"/>
        <end position="347"/>
    </location>
</feature>
<name>A0A7S1B006_NOCSC</name>
<dbReference type="GO" id="GO:0003924">
    <property type="term" value="F:GTPase activity"/>
    <property type="evidence" value="ECO:0007669"/>
    <property type="project" value="TreeGrafter"/>
</dbReference>
<comment type="subcellular location">
    <subcellularLocation>
        <location evidence="1">Nucleus</location>
        <location evidence="1">Nucleolus</location>
    </subcellularLocation>
</comment>
<keyword evidence="2" id="KW-0690">Ribosome biogenesis</keyword>
<sequence>MFHHRSSSQGKTSEARIKNQARGSIKKTDTNALSKLDRQNALRQIRRAQREEFLDRRRHGGSANAPPKNIILVPLHANGDAVSLKRLIVDACNDGAEENRTDASPPHHPSMAALPKWAQAHGGGQQRVLLLDPPRDLIPTMDAVKCADIVVFVLGPNASLEDPSLDELGYRTLAALKAQGLPTIIGVAHGSSDEMVTSNKKSAESQKFVTRYFETELGTDAKLFFASSTEDVKALVRSVGSLSLRDISWRQDRGYLLGQEAEYSIAHGELCVRGFMRGPGFRCKHLVHLTGHGDFTIARIAVSKDPCPVSGEEQETAERIIDDLSSGEPSVVRLQPYDPTMEEQTWPTDEELRNARRNQIAAPESVSATSGGATSEDGTKDADESGRDADVASDDDASMASSGVGTEDGWDVSDLTMDAPNSEALELERRQRHMLKERSAEELEYPDEVDVPLDIPSKQRFQRYRGLKSFWNSPWDPYEDLPTAYSRVWEFEAFAATGRAFRRQYADDCAELDNGDAAGRFVALYLKGVAPSVMEKQPANTPFVVSGLFPCEERVSVVHGSLTRVRDYTEPVKSKQEFSTHCGFRRFMSKPIYSEIPKRSSICKKFKFMRFFHPGSTACASFYAPVMFPPSRMLTFTETDRGPELVAAGDVAGANPQQLIIKRIVLTGSIYKTHKTKAVVRFMFFNAPDIRWFKPVELTTKKGLRGHISESLGTHGYMKCRFSNHIHADDTVCMNLYKRCYPKWHPITWGGRAEAGPEED</sequence>
<evidence type="ECO:0000256" key="2">
    <source>
        <dbReference type="ARBA" id="ARBA00022517"/>
    </source>
</evidence>
<feature type="compositionally biased region" description="Basic and acidic residues" evidence="5">
    <location>
        <begin position="377"/>
        <end position="390"/>
    </location>
</feature>
<dbReference type="GO" id="GO:0000479">
    <property type="term" value="P:endonucleolytic cleavage of tricistronic rRNA transcript (SSU-rRNA, 5.8S rRNA, LSU-rRNA)"/>
    <property type="evidence" value="ECO:0007669"/>
    <property type="project" value="TreeGrafter"/>
</dbReference>
<evidence type="ECO:0000313" key="7">
    <source>
        <dbReference type="EMBL" id="CAD8869829.1"/>
    </source>
</evidence>
<feature type="region of interest" description="Disordered" evidence="5">
    <location>
        <begin position="1"/>
        <end position="33"/>
    </location>
</feature>
<proteinExistence type="inferred from homology"/>
<dbReference type="PANTHER" id="PTHR12858">
    <property type="entry name" value="RIBOSOME BIOGENESIS PROTEIN"/>
    <property type="match status" value="1"/>
</dbReference>
<dbReference type="Pfam" id="PF22298">
    <property type="entry name" value="Tsr1_G-like"/>
    <property type="match status" value="1"/>
</dbReference>
<dbReference type="GO" id="GO:0000462">
    <property type="term" value="P:maturation of SSU-rRNA from tricistronic rRNA transcript (SSU-rRNA, 5.8S rRNA, LSU-rRNA)"/>
    <property type="evidence" value="ECO:0007669"/>
    <property type="project" value="TreeGrafter"/>
</dbReference>
<dbReference type="PROSITE" id="PS51714">
    <property type="entry name" value="G_BMS1"/>
    <property type="match status" value="1"/>
</dbReference>
<reference evidence="7" key="1">
    <citation type="submission" date="2021-01" db="EMBL/GenBank/DDBJ databases">
        <authorList>
            <person name="Corre E."/>
            <person name="Pelletier E."/>
            <person name="Niang G."/>
            <person name="Scheremetjew M."/>
            <person name="Finn R."/>
            <person name="Kale V."/>
            <person name="Holt S."/>
            <person name="Cochrane G."/>
            <person name="Meng A."/>
            <person name="Brown T."/>
            <person name="Cohen L."/>
        </authorList>
    </citation>
    <scope>NUCLEOTIDE SEQUENCE</scope>
</reference>
<protein>
    <recommendedName>
        <fullName evidence="6">Bms1-type G domain-containing protein</fullName>
    </recommendedName>
</protein>
<organism evidence="7">
    <name type="scientific">Noctiluca scintillans</name>
    <name type="common">Sea sparkle</name>
    <name type="synonym">Red tide dinoflagellate</name>
    <dbReference type="NCBI Taxonomy" id="2966"/>
    <lineage>
        <taxon>Eukaryota</taxon>
        <taxon>Sar</taxon>
        <taxon>Alveolata</taxon>
        <taxon>Dinophyceae</taxon>
        <taxon>Noctilucales</taxon>
        <taxon>Noctilucaceae</taxon>
        <taxon>Noctiluca</taxon>
    </lineage>
</organism>
<dbReference type="InterPro" id="IPR039761">
    <property type="entry name" value="Bms1/Tsr1"/>
</dbReference>
<comment type="similarity">
    <text evidence="4">Belongs to the TRAFAC class translation factor GTPase superfamily. Bms1-like GTPase family. TSR1 subfamily.</text>
</comment>
<evidence type="ECO:0000259" key="6">
    <source>
        <dbReference type="PROSITE" id="PS51714"/>
    </source>
</evidence>
<dbReference type="AlphaFoldDB" id="A0A7S1B006"/>
<dbReference type="Pfam" id="PF08142">
    <property type="entry name" value="AARP2CN"/>
    <property type="match status" value="1"/>
</dbReference>
<dbReference type="PANTHER" id="PTHR12858:SF1">
    <property type="entry name" value="PRE-RRNA-PROCESSING PROTEIN TSR1 HOMOLOG"/>
    <property type="match status" value="1"/>
</dbReference>
<dbReference type="EMBL" id="HBFQ01062367">
    <property type="protein sequence ID" value="CAD8869829.1"/>
    <property type="molecule type" value="Transcribed_RNA"/>
</dbReference>
<dbReference type="SMART" id="SM01362">
    <property type="entry name" value="DUF663"/>
    <property type="match status" value="1"/>
</dbReference>
<evidence type="ECO:0000256" key="3">
    <source>
        <dbReference type="ARBA" id="ARBA00023242"/>
    </source>
</evidence>
<dbReference type="GO" id="GO:0005730">
    <property type="term" value="C:nucleolus"/>
    <property type="evidence" value="ECO:0007669"/>
    <property type="project" value="UniProtKB-SubCell"/>
</dbReference>
<evidence type="ECO:0000256" key="5">
    <source>
        <dbReference type="SAM" id="MobiDB-lite"/>
    </source>
</evidence>
<keyword evidence="3" id="KW-0539">Nucleus</keyword>
<evidence type="ECO:0000256" key="4">
    <source>
        <dbReference type="ARBA" id="ARBA00038288"/>
    </source>
</evidence>